<dbReference type="Gene3D" id="3.40.1090.10">
    <property type="entry name" value="Cytosolic phospholipase A2 catalytic domain"/>
    <property type="match status" value="1"/>
</dbReference>
<organism evidence="6 7">
    <name type="scientific">Neptunomonas phycophila</name>
    <dbReference type="NCBI Taxonomy" id="1572645"/>
    <lineage>
        <taxon>Bacteria</taxon>
        <taxon>Pseudomonadati</taxon>
        <taxon>Pseudomonadota</taxon>
        <taxon>Gammaproteobacteria</taxon>
        <taxon>Oceanospirillales</taxon>
        <taxon>Oceanospirillaceae</taxon>
        <taxon>Neptunomonas</taxon>
    </lineage>
</organism>
<dbReference type="SUPFAM" id="SSF52151">
    <property type="entry name" value="FabD/lysophospholipase-like"/>
    <property type="match status" value="1"/>
</dbReference>
<reference evidence="6" key="1">
    <citation type="submission" date="2023-07" db="EMBL/GenBank/DDBJ databases">
        <title>Genome content predicts the carbon catabolic preferences of heterotrophic bacteria.</title>
        <authorList>
            <person name="Gralka M."/>
        </authorList>
    </citation>
    <scope>NUCLEOTIDE SEQUENCE</scope>
    <source>
        <strain evidence="6">I2M16</strain>
    </source>
</reference>
<evidence type="ECO:0000259" key="5">
    <source>
        <dbReference type="PROSITE" id="PS51635"/>
    </source>
</evidence>
<dbReference type="InterPro" id="IPR002641">
    <property type="entry name" value="PNPLA_dom"/>
</dbReference>
<dbReference type="PANTHER" id="PTHR14226">
    <property type="entry name" value="NEUROPATHY TARGET ESTERASE/SWISS CHEESE D.MELANOGASTER"/>
    <property type="match status" value="1"/>
</dbReference>
<dbReference type="InterPro" id="IPR050301">
    <property type="entry name" value="NTE"/>
</dbReference>
<dbReference type="AlphaFoldDB" id="A0AAW7XLL0"/>
<sequence length="295" mass="31637">MATVSLVLGSGGARGYAHIGVIEVLEEHGYTINCVAGSSMGALVGGLYAAGALEDYADWVKTLNRFNVLAMLDVTFKMGAIRGDKLFSKLREIAGDPDIESLPIPFTAVATDLVHHKEIWFQRGSLQDAIRASIAVPGVFTPVEENRRVLVDGGILNPLPIVATVAAHSDLIIAVDLNGQGDLPDFEVPQPSCPILATDGPHYDAQVLRELEADKEALRKSKLDGNIDILMGAIEVMQGALSQYKVAGYPPDLLISVPTDTCRFHDFHMATEVIAVGRQVAEAALVKLENQSLSR</sequence>
<dbReference type="InterPro" id="IPR016035">
    <property type="entry name" value="Acyl_Trfase/lysoPLipase"/>
</dbReference>
<comment type="caution">
    <text evidence="4">Lacks conserved residue(s) required for the propagation of feature annotation.</text>
</comment>
<evidence type="ECO:0000256" key="1">
    <source>
        <dbReference type="ARBA" id="ARBA00022801"/>
    </source>
</evidence>
<feature type="short sequence motif" description="DGA/G" evidence="4">
    <location>
        <begin position="152"/>
        <end position="154"/>
    </location>
</feature>
<protein>
    <submittedName>
        <fullName evidence="6">Patatin-like phospholipase family protein</fullName>
    </submittedName>
</protein>
<feature type="active site" description="Nucleophile" evidence="4">
    <location>
        <position position="39"/>
    </location>
</feature>
<dbReference type="RefSeq" id="WP_303550336.1">
    <property type="nucleotide sequence ID" value="NZ_JAUOPG010000006.1"/>
</dbReference>
<evidence type="ECO:0000256" key="4">
    <source>
        <dbReference type="PROSITE-ProRule" id="PRU01161"/>
    </source>
</evidence>
<comment type="caution">
    <text evidence="6">The sequence shown here is derived from an EMBL/GenBank/DDBJ whole genome shotgun (WGS) entry which is preliminary data.</text>
</comment>
<dbReference type="Pfam" id="PF01734">
    <property type="entry name" value="Patatin"/>
    <property type="match status" value="1"/>
</dbReference>
<dbReference type="PANTHER" id="PTHR14226:SF76">
    <property type="entry name" value="NTE FAMILY PROTEIN RSSA"/>
    <property type="match status" value="1"/>
</dbReference>
<feature type="short sequence motif" description="GXSXG" evidence="4">
    <location>
        <begin position="37"/>
        <end position="41"/>
    </location>
</feature>
<gene>
    <name evidence="6" type="ORF">Q4490_10215</name>
</gene>
<proteinExistence type="predicted"/>
<evidence type="ECO:0000313" key="6">
    <source>
        <dbReference type="EMBL" id="MDO6453939.1"/>
    </source>
</evidence>
<evidence type="ECO:0000313" key="7">
    <source>
        <dbReference type="Proteomes" id="UP001169862"/>
    </source>
</evidence>
<feature type="domain" description="PNPLA" evidence="5">
    <location>
        <begin position="6"/>
        <end position="165"/>
    </location>
</feature>
<dbReference type="GO" id="GO:0016042">
    <property type="term" value="P:lipid catabolic process"/>
    <property type="evidence" value="ECO:0007669"/>
    <property type="project" value="UniProtKB-UniRule"/>
</dbReference>
<keyword evidence="2 4" id="KW-0442">Lipid degradation</keyword>
<dbReference type="PROSITE" id="PS51635">
    <property type="entry name" value="PNPLA"/>
    <property type="match status" value="1"/>
</dbReference>
<dbReference type="GO" id="GO:0016787">
    <property type="term" value="F:hydrolase activity"/>
    <property type="evidence" value="ECO:0007669"/>
    <property type="project" value="UniProtKB-UniRule"/>
</dbReference>
<accession>A0AAW7XLL0</accession>
<name>A0AAW7XLL0_9GAMM</name>
<keyword evidence="1 4" id="KW-0378">Hydrolase</keyword>
<keyword evidence="3 4" id="KW-0443">Lipid metabolism</keyword>
<evidence type="ECO:0000256" key="2">
    <source>
        <dbReference type="ARBA" id="ARBA00022963"/>
    </source>
</evidence>
<dbReference type="EMBL" id="JAUOPG010000006">
    <property type="protein sequence ID" value="MDO6453939.1"/>
    <property type="molecule type" value="Genomic_DNA"/>
</dbReference>
<feature type="active site" description="Proton acceptor" evidence="4">
    <location>
        <position position="152"/>
    </location>
</feature>
<evidence type="ECO:0000256" key="3">
    <source>
        <dbReference type="ARBA" id="ARBA00023098"/>
    </source>
</evidence>
<dbReference type="Proteomes" id="UP001169862">
    <property type="component" value="Unassembled WGS sequence"/>
</dbReference>